<comment type="caution">
    <text evidence="1">The sequence shown here is derived from an EMBL/GenBank/DDBJ whole genome shotgun (WGS) entry which is preliminary data.</text>
</comment>
<gene>
    <name evidence="1" type="ORF">J437_LFUL003547</name>
</gene>
<organism evidence="1 2">
    <name type="scientific">Ladona fulva</name>
    <name type="common">Scarce chaser dragonfly</name>
    <name type="synonym">Libellula fulva</name>
    <dbReference type="NCBI Taxonomy" id="123851"/>
    <lineage>
        <taxon>Eukaryota</taxon>
        <taxon>Metazoa</taxon>
        <taxon>Ecdysozoa</taxon>
        <taxon>Arthropoda</taxon>
        <taxon>Hexapoda</taxon>
        <taxon>Insecta</taxon>
        <taxon>Pterygota</taxon>
        <taxon>Palaeoptera</taxon>
        <taxon>Odonata</taxon>
        <taxon>Epiprocta</taxon>
        <taxon>Anisoptera</taxon>
        <taxon>Libelluloidea</taxon>
        <taxon>Libellulidae</taxon>
        <taxon>Ladona</taxon>
    </lineage>
</organism>
<reference evidence="1" key="2">
    <citation type="submission" date="2017-10" db="EMBL/GenBank/DDBJ databases">
        <title>Ladona fulva Genome sequencing and assembly.</title>
        <authorList>
            <person name="Murali S."/>
            <person name="Richards S."/>
            <person name="Bandaranaike D."/>
            <person name="Bellair M."/>
            <person name="Blankenburg K."/>
            <person name="Chao H."/>
            <person name="Dinh H."/>
            <person name="Doddapaneni H."/>
            <person name="Dugan-Rocha S."/>
            <person name="Elkadiri S."/>
            <person name="Gnanaolivu R."/>
            <person name="Hernandez B."/>
            <person name="Skinner E."/>
            <person name="Javaid M."/>
            <person name="Lee S."/>
            <person name="Li M."/>
            <person name="Ming W."/>
            <person name="Munidasa M."/>
            <person name="Muniz J."/>
            <person name="Nguyen L."/>
            <person name="Hughes D."/>
            <person name="Osuji N."/>
            <person name="Pu L.-L."/>
            <person name="Puazo M."/>
            <person name="Qu C."/>
            <person name="Quiroz J."/>
            <person name="Raj R."/>
            <person name="Weissenberger G."/>
            <person name="Xin Y."/>
            <person name="Zou X."/>
            <person name="Han Y."/>
            <person name="Worley K."/>
            <person name="Muzny D."/>
            <person name="Gibbs R."/>
        </authorList>
    </citation>
    <scope>NUCLEOTIDE SEQUENCE</scope>
    <source>
        <strain evidence="1">Sampled in the wild</strain>
    </source>
</reference>
<protein>
    <submittedName>
        <fullName evidence="1">Uncharacterized protein</fullName>
    </submittedName>
</protein>
<accession>A0A8K0JUG9</accession>
<dbReference type="AlphaFoldDB" id="A0A8K0JUG9"/>
<feature type="non-terminal residue" evidence="1">
    <location>
        <position position="1"/>
    </location>
</feature>
<name>A0A8K0JUG9_LADFU</name>
<sequence length="219" mass="25096">MHFRNGEFVLAVLNLSVIIRLKLVMAICLRRISLKFRPNNQILTLRAHVTQCERRSILPSLQKSLFLEEFYGSRLFEKAKTNSEVHIQKLRDSRLLTSRSIERHRNFVIVRRHVVPDKTLTEIVVSPTGEDENIPRRLFSQPSSLLELETQQIDSVQGDHLKLHPKDAITYTTCKSATSSVRSEDVVKTAESGKINASKNEKGKPSNEHLQRVFTVLSE</sequence>
<dbReference type="OrthoDB" id="44820at2759"/>
<reference evidence="1" key="1">
    <citation type="submission" date="2013-04" db="EMBL/GenBank/DDBJ databases">
        <authorList>
            <person name="Qu J."/>
            <person name="Murali S.C."/>
            <person name="Bandaranaike D."/>
            <person name="Bellair M."/>
            <person name="Blankenburg K."/>
            <person name="Chao H."/>
            <person name="Dinh H."/>
            <person name="Doddapaneni H."/>
            <person name="Downs B."/>
            <person name="Dugan-Rocha S."/>
            <person name="Elkadiri S."/>
            <person name="Gnanaolivu R.D."/>
            <person name="Hernandez B."/>
            <person name="Javaid M."/>
            <person name="Jayaseelan J.C."/>
            <person name="Lee S."/>
            <person name="Li M."/>
            <person name="Ming W."/>
            <person name="Munidasa M."/>
            <person name="Muniz J."/>
            <person name="Nguyen L."/>
            <person name="Ongeri F."/>
            <person name="Osuji N."/>
            <person name="Pu L.-L."/>
            <person name="Puazo M."/>
            <person name="Qu C."/>
            <person name="Quiroz J."/>
            <person name="Raj R."/>
            <person name="Weissenberger G."/>
            <person name="Xin Y."/>
            <person name="Zou X."/>
            <person name="Han Y."/>
            <person name="Richards S."/>
            <person name="Worley K."/>
            <person name="Muzny D."/>
            <person name="Gibbs R."/>
        </authorList>
    </citation>
    <scope>NUCLEOTIDE SEQUENCE</scope>
    <source>
        <strain evidence="1">Sampled in the wild</strain>
    </source>
</reference>
<evidence type="ECO:0000313" key="1">
    <source>
        <dbReference type="EMBL" id="KAG8222902.1"/>
    </source>
</evidence>
<keyword evidence="2" id="KW-1185">Reference proteome</keyword>
<proteinExistence type="predicted"/>
<dbReference type="EMBL" id="KZ308146">
    <property type="protein sequence ID" value="KAG8222902.1"/>
    <property type="molecule type" value="Genomic_DNA"/>
</dbReference>
<evidence type="ECO:0000313" key="2">
    <source>
        <dbReference type="Proteomes" id="UP000792457"/>
    </source>
</evidence>
<dbReference type="Proteomes" id="UP000792457">
    <property type="component" value="Unassembled WGS sequence"/>
</dbReference>